<evidence type="ECO:0000313" key="2">
    <source>
        <dbReference type="EMBL" id="RGR72374.1"/>
    </source>
</evidence>
<name>A0A412FWB1_9FIRM</name>
<dbReference type="Gene3D" id="3.40.470.10">
    <property type="entry name" value="Uracil-DNA glycosylase-like domain"/>
    <property type="match status" value="1"/>
</dbReference>
<dbReference type="RefSeq" id="WP_117895424.1">
    <property type="nucleotide sequence ID" value="NZ_CABJCV010000015.1"/>
</dbReference>
<dbReference type="SUPFAM" id="SSF52141">
    <property type="entry name" value="Uracil-DNA glycosylase-like"/>
    <property type="match status" value="1"/>
</dbReference>
<dbReference type="Pfam" id="PF03167">
    <property type="entry name" value="UDG"/>
    <property type="match status" value="1"/>
</dbReference>
<proteinExistence type="predicted"/>
<dbReference type="Proteomes" id="UP000284178">
    <property type="component" value="Unassembled WGS sequence"/>
</dbReference>
<dbReference type="PANTHER" id="PTHR42160:SF1">
    <property type="entry name" value="URACIL-DNA GLYCOSYLASE SUPERFAMILY PROTEIN"/>
    <property type="match status" value="1"/>
</dbReference>
<dbReference type="PANTHER" id="PTHR42160">
    <property type="entry name" value="URACIL-DNA GLYCOSYLASE SUPERFAMILY PROTEIN"/>
    <property type="match status" value="1"/>
</dbReference>
<comment type="caution">
    <text evidence="2">The sequence shown here is derived from an EMBL/GenBank/DDBJ whole genome shotgun (WGS) entry which is preliminary data.</text>
</comment>
<evidence type="ECO:0000313" key="3">
    <source>
        <dbReference type="Proteomes" id="UP000284178"/>
    </source>
</evidence>
<evidence type="ECO:0000259" key="1">
    <source>
        <dbReference type="SMART" id="SM00986"/>
    </source>
</evidence>
<dbReference type="AlphaFoldDB" id="A0A412FWB1"/>
<accession>A0A412FWB1</accession>
<reference evidence="2 3" key="1">
    <citation type="submission" date="2018-08" db="EMBL/GenBank/DDBJ databases">
        <title>A genome reference for cultivated species of the human gut microbiota.</title>
        <authorList>
            <person name="Zou Y."/>
            <person name="Xue W."/>
            <person name="Luo G."/>
        </authorList>
    </citation>
    <scope>NUCLEOTIDE SEQUENCE [LARGE SCALE GENOMIC DNA]</scope>
    <source>
        <strain evidence="2 3">AF24-29</strain>
    </source>
</reference>
<dbReference type="EMBL" id="QRUP01000015">
    <property type="protein sequence ID" value="RGR72374.1"/>
    <property type="molecule type" value="Genomic_DNA"/>
</dbReference>
<protein>
    <submittedName>
        <fullName evidence="2">Uracil-DNA glycosylase</fullName>
    </submittedName>
</protein>
<dbReference type="GeneID" id="83016119"/>
<dbReference type="CDD" id="cd10033">
    <property type="entry name" value="UDG_like"/>
    <property type="match status" value="1"/>
</dbReference>
<dbReference type="SMART" id="SM00986">
    <property type="entry name" value="UDG"/>
    <property type="match status" value="1"/>
</dbReference>
<keyword evidence="3" id="KW-1185">Reference proteome</keyword>
<dbReference type="InterPro" id="IPR047124">
    <property type="entry name" value="HI_0220.2"/>
</dbReference>
<dbReference type="InterPro" id="IPR036895">
    <property type="entry name" value="Uracil-DNA_glycosylase-like_sf"/>
</dbReference>
<organism evidence="2 3">
    <name type="scientific">Holdemania filiformis</name>
    <dbReference type="NCBI Taxonomy" id="61171"/>
    <lineage>
        <taxon>Bacteria</taxon>
        <taxon>Bacillati</taxon>
        <taxon>Bacillota</taxon>
        <taxon>Erysipelotrichia</taxon>
        <taxon>Erysipelotrichales</taxon>
        <taxon>Erysipelotrichaceae</taxon>
        <taxon>Holdemania</taxon>
    </lineage>
</organism>
<dbReference type="InterPro" id="IPR005122">
    <property type="entry name" value="Uracil-DNA_glycosylase-like"/>
</dbReference>
<sequence>MNKEERLESFEQLKTQLQHCRVCENLMKDEPHPIFQGSLDSKIFQISQAPSRRVMETGLPFNDASGKKLKQEWYQITDEQFYDPRLFYIASIARCYPGKAKGSGDLRPPKHCAELYLRRELELVQPQRIVLIGSYAAQWLFPELSLEDLIFQTQDFRGIPVFTLPHPSPLNRKWLKDHPDFELRRMPEIRAQIHAAIRKGE</sequence>
<dbReference type="SMART" id="SM00987">
    <property type="entry name" value="UreE_C"/>
    <property type="match status" value="1"/>
</dbReference>
<gene>
    <name evidence="2" type="ORF">DWY25_12015</name>
</gene>
<feature type="domain" description="Uracil-DNA glycosylase-like" evidence="1">
    <location>
        <begin position="34"/>
        <end position="190"/>
    </location>
</feature>